<protein>
    <submittedName>
        <fullName evidence="1">Uncharacterized protein</fullName>
    </submittedName>
</protein>
<organism evidence="1">
    <name type="scientific">Manihot esculenta</name>
    <name type="common">Cassava</name>
    <name type="synonym">Jatropha manihot</name>
    <dbReference type="NCBI Taxonomy" id="3983"/>
    <lineage>
        <taxon>Eukaryota</taxon>
        <taxon>Viridiplantae</taxon>
        <taxon>Streptophyta</taxon>
        <taxon>Embryophyta</taxon>
        <taxon>Tracheophyta</taxon>
        <taxon>Spermatophyta</taxon>
        <taxon>Magnoliopsida</taxon>
        <taxon>eudicotyledons</taxon>
        <taxon>Gunneridae</taxon>
        <taxon>Pentapetalae</taxon>
        <taxon>rosids</taxon>
        <taxon>fabids</taxon>
        <taxon>Malpighiales</taxon>
        <taxon>Euphorbiaceae</taxon>
        <taxon>Crotonoideae</taxon>
        <taxon>Manihoteae</taxon>
        <taxon>Manihot</taxon>
    </lineage>
</organism>
<proteinExistence type="predicted"/>
<reference evidence="1" key="1">
    <citation type="submission" date="2016-02" db="EMBL/GenBank/DDBJ databases">
        <title>WGS assembly of Manihot esculenta.</title>
        <authorList>
            <person name="Bredeson J.V."/>
            <person name="Prochnik S.E."/>
            <person name="Lyons J.B."/>
            <person name="Schmutz J."/>
            <person name="Grimwood J."/>
            <person name="Vrebalov J."/>
            <person name="Bart R.S."/>
            <person name="Amuge T."/>
            <person name="Ferguson M.E."/>
            <person name="Green R."/>
            <person name="Putnam N."/>
            <person name="Stites J."/>
            <person name="Rounsley S."/>
            <person name="Rokhsar D.S."/>
        </authorList>
    </citation>
    <scope>NUCLEOTIDE SEQUENCE [LARGE SCALE GENOMIC DNA]</scope>
    <source>
        <tissue evidence="1">Leaf</tissue>
    </source>
</reference>
<evidence type="ECO:0000313" key="1">
    <source>
        <dbReference type="EMBL" id="OAY44932.1"/>
    </source>
</evidence>
<dbReference type="EMBL" id="CM004393">
    <property type="protein sequence ID" value="OAY44932.1"/>
    <property type="molecule type" value="Genomic_DNA"/>
</dbReference>
<sequence length="41" mass="4904">MISNLLWSFEYLLVDIGFFHRELSSKIQLYSVWLNSIITII</sequence>
<gene>
    <name evidence="1" type="ORF">MANES_07G017500</name>
</gene>
<dbReference type="AlphaFoldDB" id="A0A2C9VHQ4"/>
<name>A0A2C9VHQ4_MANES</name>
<accession>A0A2C9VHQ4</accession>